<comment type="caution">
    <text evidence="2">The sequence shown here is derived from an EMBL/GenBank/DDBJ whole genome shotgun (WGS) entry which is preliminary data.</text>
</comment>
<dbReference type="EMBL" id="JAUEPU010000081">
    <property type="protein sequence ID" value="KAK0480444.1"/>
    <property type="molecule type" value="Genomic_DNA"/>
</dbReference>
<evidence type="ECO:0000313" key="2">
    <source>
        <dbReference type="EMBL" id="KAK0480444.1"/>
    </source>
</evidence>
<name>A0AA39PAH4_9AGAR</name>
<protein>
    <submittedName>
        <fullName evidence="2">Uncharacterized protein</fullName>
    </submittedName>
</protein>
<accession>A0AA39PAH4</accession>
<sequence>MLGCHTNDNVVAPPSFPGSSVPPGIGTNVKVTARSASSWRDFALRRRISFRGVGVWYRGSGGYGPVMRWRDPEYLRFAKACLAVCYSYRSLYRTQSAPYLGHQFCHETTYRLPASEGRWSSSPSILCADYTLACGKYTRPSRSNEFCWETTYRFPGSRGMMLSKGKLYAQPSNQVLRRDDVSSSGERGWRVGRVAYLNGFGAVVFCCRQRIKFRRQGHASDASAQDRATIRRSLKTQLFPRAQGRARIRSSAVNDLLGVLVNLIPLFNVTKADMRGQKILLSRGRRRHRNQPPDAFVQPRGTRRG</sequence>
<evidence type="ECO:0000313" key="3">
    <source>
        <dbReference type="Proteomes" id="UP001175228"/>
    </source>
</evidence>
<feature type="region of interest" description="Disordered" evidence="1">
    <location>
        <begin position="282"/>
        <end position="305"/>
    </location>
</feature>
<keyword evidence="3" id="KW-1185">Reference proteome</keyword>
<reference evidence="2" key="1">
    <citation type="submission" date="2023-06" db="EMBL/GenBank/DDBJ databases">
        <authorList>
            <consortium name="Lawrence Berkeley National Laboratory"/>
            <person name="Ahrendt S."/>
            <person name="Sahu N."/>
            <person name="Indic B."/>
            <person name="Wong-Bajracharya J."/>
            <person name="Merenyi Z."/>
            <person name="Ke H.-M."/>
            <person name="Monk M."/>
            <person name="Kocsube S."/>
            <person name="Drula E."/>
            <person name="Lipzen A."/>
            <person name="Balint B."/>
            <person name="Henrissat B."/>
            <person name="Andreopoulos B."/>
            <person name="Martin F.M."/>
            <person name="Harder C.B."/>
            <person name="Rigling D."/>
            <person name="Ford K.L."/>
            <person name="Foster G.D."/>
            <person name="Pangilinan J."/>
            <person name="Papanicolaou A."/>
            <person name="Barry K."/>
            <person name="LaButti K."/>
            <person name="Viragh M."/>
            <person name="Koriabine M."/>
            <person name="Yan M."/>
            <person name="Riley R."/>
            <person name="Champramary S."/>
            <person name="Plett K.L."/>
            <person name="Tsai I.J."/>
            <person name="Slot J."/>
            <person name="Sipos G."/>
            <person name="Plett J."/>
            <person name="Nagy L.G."/>
            <person name="Grigoriev I.V."/>
        </authorList>
    </citation>
    <scope>NUCLEOTIDE SEQUENCE</scope>
    <source>
        <strain evidence="2">HWK02</strain>
    </source>
</reference>
<dbReference type="Proteomes" id="UP001175228">
    <property type="component" value="Unassembled WGS sequence"/>
</dbReference>
<organism evidence="2 3">
    <name type="scientific">Armillaria luteobubalina</name>
    <dbReference type="NCBI Taxonomy" id="153913"/>
    <lineage>
        <taxon>Eukaryota</taxon>
        <taxon>Fungi</taxon>
        <taxon>Dikarya</taxon>
        <taxon>Basidiomycota</taxon>
        <taxon>Agaricomycotina</taxon>
        <taxon>Agaricomycetes</taxon>
        <taxon>Agaricomycetidae</taxon>
        <taxon>Agaricales</taxon>
        <taxon>Marasmiineae</taxon>
        <taxon>Physalacriaceae</taxon>
        <taxon>Armillaria</taxon>
    </lineage>
</organism>
<gene>
    <name evidence="2" type="ORF">EDD18DRAFT_1337187</name>
</gene>
<dbReference type="AlphaFoldDB" id="A0AA39PAH4"/>
<evidence type="ECO:0000256" key="1">
    <source>
        <dbReference type="SAM" id="MobiDB-lite"/>
    </source>
</evidence>
<proteinExistence type="predicted"/>